<evidence type="ECO:0000256" key="7">
    <source>
        <dbReference type="ARBA" id="ARBA00022801"/>
    </source>
</evidence>
<dbReference type="InterPro" id="IPR032861">
    <property type="entry name" value="TAXi_N"/>
</dbReference>
<proteinExistence type="inferred from homology"/>
<comment type="subcellular location">
    <subcellularLocation>
        <location evidence="1">Secreted</location>
    </subcellularLocation>
</comment>
<dbReference type="InterPro" id="IPR034161">
    <property type="entry name" value="Pepsin-like_plant"/>
</dbReference>
<dbReference type="InterPro" id="IPR033121">
    <property type="entry name" value="PEPTIDASE_A1"/>
</dbReference>
<dbReference type="SUPFAM" id="SSF50630">
    <property type="entry name" value="Acid proteases"/>
    <property type="match status" value="1"/>
</dbReference>
<dbReference type="PRINTS" id="PR00792">
    <property type="entry name" value="PEPSIN"/>
</dbReference>
<dbReference type="FunFam" id="2.40.70.10:FF:000050">
    <property type="entry name" value="Aspartic proteinase CDR1"/>
    <property type="match status" value="1"/>
</dbReference>
<dbReference type="OrthoDB" id="816532at2759"/>
<evidence type="ECO:0000256" key="3">
    <source>
        <dbReference type="ARBA" id="ARBA00022525"/>
    </source>
</evidence>
<organism evidence="13 14">
    <name type="scientific">Turnera subulata</name>
    <dbReference type="NCBI Taxonomy" id="218843"/>
    <lineage>
        <taxon>Eukaryota</taxon>
        <taxon>Viridiplantae</taxon>
        <taxon>Streptophyta</taxon>
        <taxon>Embryophyta</taxon>
        <taxon>Tracheophyta</taxon>
        <taxon>Spermatophyta</taxon>
        <taxon>Magnoliopsida</taxon>
        <taxon>eudicotyledons</taxon>
        <taxon>Gunneridae</taxon>
        <taxon>Pentapetalae</taxon>
        <taxon>rosids</taxon>
        <taxon>fabids</taxon>
        <taxon>Malpighiales</taxon>
        <taxon>Passifloraceae</taxon>
        <taxon>Turnera</taxon>
    </lineage>
</organism>
<evidence type="ECO:0000256" key="1">
    <source>
        <dbReference type="ARBA" id="ARBA00004613"/>
    </source>
</evidence>
<dbReference type="EMBL" id="JAKUCV010004693">
    <property type="protein sequence ID" value="KAJ4834480.1"/>
    <property type="molecule type" value="Genomic_DNA"/>
</dbReference>
<evidence type="ECO:0000259" key="12">
    <source>
        <dbReference type="PROSITE" id="PS51767"/>
    </source>
</evidence>
<dbReference type="GO" id="GO:0004190">
    <property type="term" value="F:aspartic-type endopeptidase activity"/>
    <property type="evidence" value="ECO:0007669"/>
    <property type="project" value="UniProtKB-KW"/>
</dbReference>
<accession>A0A9Q0JBA4</accession>
<evidence type="ECO:0000256" key="8">
    <source>
        <dbReference type="ARBA" id="ARBA00023180"/>
    </source>
</evidence>
<evidence type="ECO:0000256" key="9">
    <source>
        <dbReference type="PIRSR" id="PIRSR601461-1"/>
    </source>
</evidence>
<evidence type="ECO:0000256" key="10">
    <source>
        <dbReference type="RuleBase" id="RU000454"/>
    </source>
</evidence>
<keyword evidence="8" id="KW-0325">Glycoprotein</keyword>
<dbReference type="AlphaFoldDB" id="A0A9Q0JBA4"/>
<dbReference type="InterPro" id="IPR001461">
    <property type="entry name" value="Aspartic_peptidase_A1"/>
</dbReference>
<dbReference type="PANTHER" id="PTHR47967:SF66">
    <property type="entry name" value="ASPARTIC PROTEINASE CDR1-RELATED"/>
    <property type="match status" value="1"/>
</dbReference>
<keyword evidence="3" id="KW-0964">Secreted</keyword>
<dbReference type="GO" id="GO:0006508">
    <property type="term" value="P:proteolysis"/>
    <property type="evidence" value="ECO:0007669"/>
    <property type="project" value="UniProtKB-KW"/>
</dbReference>
<evidence type="ECO:0000256" key="2">
    <source>
        <dbReference type="ARBA" id="ARBA00007447"/>
    </source>
</evidence>
<comment type="similarity">
    <text evidence="2 10">Belongs to the peptidase A1 family.</text>
</comment>
<gene>
    <name evidence="13" type="ORF">Tsubulata_005630</name>
</gene>
<dbReference type="Pfam" id="PF14543">
    <property type="entry name" value="TAXi_N"/>
    <property type="match status" value="1"/>
</dbReference>
<feature type="signal peptide" evidence="11">
    <location>
        <begin position="1"/>
        <end position="27"/>
    </location>
</feature>
<evidence type="ECO:0000256" key="11">
    <source>
        <dbReference type="SAM" id="SignalP"/>
    </source>
</evidence>
<dbReference type="PROSITE" id="PS51767">
    <property type="entry name" value="PEPTIDASE_A1"/>
    <property type="match status" value="1"/>
</dbReference>
<evidence type="ECO:0000256" key="4">
    <source>
        <dbReference type="ARBA" id="ARBA00022670"/>
    </source>
</evidence>
<dbReference type="CDD" id="cd05476">
    <property type="entry name" value="pepsin_A_like_plant"/>
    <property type="match status" value="1"/>
</dbReference>
<comment type="caution">
    <text evidence="13">The sequence shown here is derived from an EMBL/GenBank/DDBJ whole genome shotgun (WGS) entry which is preliminary data.</text>
</comment>
<evidence type="ECO:0000256" key="6">
    <source>
        <dbReference type="ARBA" id="ARBA00022750"/>
    </source>
</evidence>
<name>A0A9Q0JBA4_9ROSI</name>
<evidence type="ECO:0000313" key="14">
    <source>
        <dbReference type="Proteomes" id="UP001141552"/>
    </source>
</evidence>
<keyword evidence="7 10" id="KW-0378">Hydrolase</keyword>
<dbReference type="InterPro" id="IPR032799">
    <property type="entry name" value="TAXi_C"/>
</dbReference>
<dbReference type="Pfam" id="PF14541">
    <property type="entry name" value="TAXi_C"/>
    <property type="match status" value="1"/>
</dbReference>
<keyword evidence="4 10" id="KW-0645">Protease</keyword>
<evidence type="ECO:0000313" key="13">
    <source>
        <dbReference type="EMBL" id="KAJ4834480.1"/>
    </source>
</evidence>
<protein>
    <recommendedName>
        <fullName evidence="12">Peptidase A1 domain-containing protein</fullName>
    </recommendedName>
</protein>
<feature type="active site" evidence="9">
    <location>
        <position position="320"/>
    </location>
</feature>
<dbReference type="InterPro" id="IPR021109">
    <property type="entry name" value="Peptidase_aspartic_dom_sf"/>
</dbReference>
<evidence type="ECO:0000256" key="5">
    <source>
        <dbReference type="ARBA" id="ARBA00022729"/>
    </source>
</evidence>
<feature type="active site" evidence="9">
    <location>
        <position position="112"/>
    </location>
</feature>
<dbReference type="Gene3D" id="2.40.70.10">
    <property type="entry name" value="Acid Proteases"/>
    <property type="match status" value="2"/>
</dbReference>
<dbReference type="PANTHER" id="PTHR47967">
    <property type="entry name" value="OS07G0603500 PROTEIN-RELATED"/>
    <property type="match status" value="1"/>
</dbReference>
<dbReference type="InterPro" id="IPR001969">
    <property type="entry name" value="Aspartic_peptidase_AS"/>
</dbReference>
<reference evidence="13" key="1">
    <citation type="submission" date="2022-02" db="EMBL/GenBank/DDBJ databases">
        <authorList>
            <person name="Henning P.M."/>
            <person name="McCubbin A.G."/>
            <person name="Shore J.S."/>
        </authorList>
    </citation>
    <scope>NUCLEOTIDE SEQUENCE</scope>
    <source>
        <strain evidence="13">F60SS</strain>
        <tissue evidence="13">Leaves</tissue>
    </source>
</reference>
<dbReference type="PROSITE" id="PS00141">
    <property type="entry name" value="ASP_PROTEASE"/>
    <property type="match status" value="1"/>
</dbReference>
<keyword evidence="14" id="KW-1185">Reference proteome</keyword>
<feature type="domain" description="Peptidase A1" evidence="12">
    <location>
        <begin position="94"/>
        <end position="431"/>
    </location>
</feature>
<keyword evidence="6 10" id="KW-0064">Aspartyl protease</keyword>
<reference evidence="13" key="2">
    <citation type="journal article" date="2023" name="Plants (Basel)">
        <title>Annotation of the Turnera subulata (Passifloraceae) Draft Genome Reveals the S-Locus Evolved after the Divergence of Turneroideae from Passifloroideae in a Stepwise Manner.</title>
        <authorList>
            <person name="Henning P.M."/>
            <person name="Roalson E.H."/>
            <person name="Mir W."/>
            <person name="McCubbin A.G."/>
            <person name="Shore J.S."/>
        </authorList>
    </citation>
    <scope>NUCLEOTIDE SEQUENCE</scope>
    <source>
        <strain evidence="13">F60SS</strain>
    </source>
</reference>
<dbReference type="InterPro" id="IPR051708">
    <property type="entry name" value="Plant_Aspart_Prot_A1"/>
</dbReference>
<feature type="chain" id="PRO_5040211461" description="Peptidase A1 domain-containing protein" evidence="11">
    <location>
        <begin position="28"/>
        <end position="438"/>
    </location>
</feature>
<dbReference type="FunFam" id="2.40.70.10:FF:000016">
    <property type="entry name" value="Probable aspartic protease At2g35615"/>
    <property type="match status" value="1"/>
</dbReference>
<dbReference type="Proteomes" id="UP001141552">
    <property type="component" value="Unassembled WGS sequence"/>
</dbReference>
<dbReference type="GO" id="GO:0005576">
    <property type="term" value="C:extracellular region"/>
    <property type="evidence" value="ECO:0007669"/>
    <property type="project" value="UniProtKB-SubCell"/>
</dbReference>
<sequence>MATFSSSLFFTLAITLFLTTLITSTFATKGGFSVELIHRDSQKSPFYNSQETPFQRVRNALQRSIAGASRFSRAASVSPDDAVRSKVLSNQGEYIMSLSIGTPSFKILAIADTGSDLIWTQCQPCKGCYKQVAPLFDPKSSKTYRDLTCSSSQCQGLDRSTCTSGNICQYSYSYGDQSFTNGHLAVDTVTLESTNGRPVPFPKTVIGCGHNNAGTFNEKGSGIIGLGGGALSLVTQLGSAAGGKFSYCLVPFYSRAGNSSTLNFGSTGEVSGEGVVSTPLVSKDPDTFYFLTLEAISVGRKRVEFSDSSFGGDEGNIIIDSGTTLTLVPSDFLGELTSAIEAVVEGEKVNDPSGTLSLCYKADPGLRFPVLTAHFRDADVQLHPVNTFLQVEDGIVCFAFAGSDSGSIIGNIAQANFLVGYDIEGKSVSFKPTDCTKA</sequence>
<keyword evidence="5 11" id="KW-0732">Signal</keyword>